<dbReference type="PANTHER" id="PTHR45913">
    <property type="entry name" value="EPM2A-INTERACTING PROTEIN 1"/>
    <property type="match status" value="1"/>
</dbReference>
<name>A0AA47N1G0_MERPO</name>
<sequence>MSVFGSTYSYEQMFSVMKLNKTAHRSRSTEQHLVSVLKVATVKDIKPRIDKIISKKRSGLVIRLLTAVM</sequence>
<dbReference type="EMBL" id="JAOPHQ010001710">
    <property type="protein sequence ID" value="KAK0149912.1"/>
    <property type="molecule type" value="Genomic_DNA"/>
</dbReference>
<dbReference type="AlphaFoldDB" id="A0AA47N1G0"/>
<evidence type="ECO:0000313" key="2">
    <source>
        <dbReference type="Proteomes" id="UP001174136"/>
    </source>
</evidence>
<evidence type="ECO:0000313" key="1">
    <source>
        <dbReference type="EMBL" id="KAK0149912.1"/>
    </source>
</evidence>
<protein>
    <recommendedName>
        <fullName evidence="3">HAT C-terminal dimerisation domain-containing protein</fullName>
    </recommendedName>
</protein>
<evidence type="ECO:0008006" key="3">
    <source>
        <dbReference type="Google" id="ProtNLM"/>
    </source>
</evidence>
<gene>
    <name evidence="1" type="ORF">N1851_009357</name>
</gene>
<dbReference type="Proteomes" id="UP001174136">
    <property type="component" value="Unassembled WGS sequence"/>
</dbReference>
<comment type="caution">
    <text evidence="1">The sequence shown here is derived from an EMBL/GenBank/DDBJ whole genome shotgun (WGS) entry which is preliminary data.</text>
</comment>
<dbReference type="PANTHER" id="PTHR45913:SF11">
    <property type="entry name" value="EPM2A-INTERACTING PROTEIN 1"/>
    <property type="match status" value="1"/>
</dbReference>
<proteinExistence type="predicted"/>
<accession>A0AA47N1G0</accession>
<reference evidence="1" key="1">
    <citation type="journal article" date="2023" name="Front. Mar. Sci.">
        <title>A new Merluccius polli reference genome to investigate the effects of global change in West African waters.</title>
        <authorList>
            <person name="Mateo J.L."/>
            <person name="Blanco-Fernandez C."/>
            <person name="Garcia-Vazquez E."/>
            <person name="Machado-Schiaffino G."/>
        </authorList>
    </citation>
    <scope>NUCLEOTIDE SEQUENCE</scope>
    <source>
        <strain evidence="1">C29</strain>
        <tissue evidence="1">Fin</tissue>
    </source>
</reference>
<organism evidence="1 2">
    <name type="scientific">Merluccius polli</name>
    <name type="common">Benguela hake</name>
    <name type="synonym">Merluccius cadenati</name>
    <dbReference type="NCBI Taxonomy" id="89951"/>
    <lineage>
        <taxon>Eukaryota</taxon>
        <taxon>Metazoa</taxon>
        <taxon>Chordata</taxon>
        <taxon>Craniata</taxon>
        <taxon>Vertebrata</taxon>
        <taxon>Euteleostomi</taxon>
        <taxon>Actinopterygii</taxon>
        <taxon>Neopterygii</taxon>
        <taxon>Teleostei</taxon>
        <taxon>Neoteleostei</taxon>
        <taxon>Acanthomorphata</taxon>
        <taxon>Zeiogadaria</taxon>
        <taxon>Gadariae</taxon>
        <taxon>Gadiformes</taxon>
        <taxon>Gadoidei</taxon>
        <taxon>Merlucciidae</taxon>
        <taxon>Merluccius</taxon>
    </lineage>
</organism>
<keyword evidence="2" id="KW-1185">Reference proteome</keyword>